<protein>
    <submittedName>
        <fullName evidence="1">Uncharacterized protein</fullName>
    </submittedName>
</protein>
<dbReference type="Proteomes" id="UP001497535">
    <property type="component" value="Unassembled WGS sequence"/>
</dbReference>
<gene>
    <name evidence="1" type="ORF">MENTE1834_LOCUS36759</name>
</gene>
<comment type="caution">
    <text evidence="1">The sequence shown here is derived from an EMBL/GenBank/DDBJ whole genome shotgun (WGS) entry which is preliminary data.</text>
</comment>
<evidence type="ECO:0000313" key="2">
    <source>
        <dbReference type="Proteomes" id="UP001497535"/>
    </source>
</evidence>
<proteinExistence type="predicted"/>
<dbReference type="EMBL" id="CAVMJV010000075">
    <property type="protein sequence ID" value="CAK5089063.1"/>
    <property type="molecule type" value="Genomic_DNA"/>
</dbReference>
<name>A0ACB1AG81_MELEN</name>
<organism evidence="1 2">
    <name type="scientific">Meloidogyne enterolobii</name>
    <name type="common">Root-knot nematode worm</name>
    <name type="synonym">Meloidogyne mayaguensis</name>
    <dbReference type="NCBI Taxonomy" id="390850"/>
    <lineage>
        <taxon>Eukaryota</taxon>
        <taxon>Metazoa</taxon>
        <taxon>Ecdysozoa</taxon>
        <taxon>Nematoda</taxon>
        <taxon>Chromadorea</taxon>
        <taxon>Rhabditida</taxon>
        <taxon>Tylenchina</taxon>
        <taxon>Tylenchomorpha</taxon>
        <taxon>Tylenchoidea</taxon>
        <taxon>Meloidogynidae</taxon>
        <taxon>Meloidogyninae</taxon>
        <taxon>Meloidogyne</taxon>
    </lineage>
</organism>
<keyword evidence="2" id="KW-1185">Reference proteome</keyword>
<sequence>MEIEITDNSISIIELITIIVQCLLCSVGLLSNSLLALTIFRSPKLKVGCCGILLLILALTECVAQCSVLFLPTFLALTRIQIPLIICFYAEFYGPYSQALIPIISLLISIDRLISILLPIRYKMMSNNEKQIYITFLVLLPAIILLYLPFEMHNFTMKNFNKQVFCMPTDFIDSSMVLLMSTIILLSNLGVLFIYTIIVIKLSNDNTERKLYKSLIVLMAISLTCWLPTPIINFFVIANTELSQNTQHLLIRIALQLNKIAQTLNAPVLYICRFSDYQKEMKKEFCRLIKFLKKNNSQKESVIGGGNSNPTKQNNNIQTPVILINNFVYPK</sequence>
<accession>A0ACB1AG81</accession>
<reference evidence="1" key="1">
    <citation type="submission" date="2023-11" db="EMBL/GenBank/DDBJ databases">
        <authorList>
            <person name="Poullet M."/>
        </authorList>
    </citation>
    <scope>NUCLEOTIDE SEQUENCE</scope>
    <source>
        <strain evidence="1">E1834</strain>
    </source>
</reference>
<evidence type="ECO:0000313" key="1">
    <source>
        <dbReference type="EMBL" id="CAK5089063.1"/>
    </source>
</evidence>